<dbReference type="PANTHER" id="PTHR33365:SF11">
    <property type="entry name" value="TAT PATHWAY SIGNAL SEQUENCE"/>
    <property type="match status" value="1"/>
</dbReference>
<dbReference type="Proteomes" id="UP000249619">
    <property type="component" value="Unassembled WGS sequence"/>
</dbReference>
<feature type="transmembrane region" description="Helical" evidence="4">
    <location>
        <begin position="40"/>
        <end position="61"/>
    </location>
</feature>
<keyword evidence="4" id="KW-1133">Transmembrane helix</keyword>
<organism evidence="5 6">
    <name type="scientific">Stemphylium lycopersici</name>
    <name type="common">Tomato gray leaf spot disease fungus</name>
    <name type="synonym">Thyrospora lycopersici</name>
    <dbReference type="NCBI Taxonomy" id="183478"/>
    <lineage>
        <taxon>Eukaryota</taxon>
        <taxon>Fungi</taxon>
        <taxon>Dikarya</taxon>
        <taxon>Ascomycota</taxon>
        <taxon>Pezizomycotina</taxon>
        <taxon>Dothideomycetes</taxon>
        <taxon>Pleosporomycetidae</taxon>
        <taxon>Pleosporales</taxon>
        <taxon>Pleosporineae</taxon>
        <taxon>Pleosporaceae</taxon>
        <taxon>Stemphylium</taxon>
    </lineage>
</organism>
<evidence type="ECO:0000256" key="4">
    <source>
        <dbReference type="SAM" id="Phobius"/>
    </source>
</evidence>
<accession>A0A364NDB3</accession>
<dbReference type="PANTHER" id="PTHR33365">
    <property type="entry name" value="YALI0B05434P"/>
    <property type="match status" value="1"/>
</dbReference>
<dbReference type="GO" id="GO:0043386">
    <property type="term" value="P:mycotoxin biosynthetic process"/>
    <property type="evidence" value="ECO:0007669"/>
    <property type="project" value="InterPro"/>
</dbReference>
<evidence type="ECO:0000313" key="6">
    <source>
        <dbReference type="Proteomes" id="UP000249619"/>
    </source>
</evidence>
<keyword evidence="6" id="KW-1185">Reference proteome</keyword>
<evidence type="ECO:0000256" key="3">
    <source>
        <dbReference type="ARBA" id="ARBA00035112"/>
    </source>
</evidence>
<sequence>MSPFHYAKVHNENSIDDAVEREYNHTSSKRWHRTVDKFQFLRWSVAFFLLAAILTCELSILHNRPSALQLGGEMNGIIPNFSTEKKAFYTDKRYTSDHRTMESINATKAQWIDLMPRGGGFIEVRDYTSHTLPPPMHYPHAPGKQVYALAVFHELHCLMHLSSSMDKLVLQIRNKDFSLDESAVRHNDHCFNYLRNALLCCGDTTLEGQAQTPRFEHMPGTDGTGAVHVCRNFDEIRAFAERSRLVEAKEHF</sequence>
<comment type="caution">
    <text evidence="5">The sequence shown here is derived from an EMBL/GenBank/DDBJ whole genome shotgun (WGS) entry which is preliminary data.</text>
</comment>
<protein>
    <recommendedName>
        <fullName evidence="7">Oxidase ustYa</fullName>
    </recommendedName>
</protein>
<name>A0A364NDB3_STELY</name>
<evidence type="ECO:0000256" key="2">
    <source>
        <dbReference type="ARBA" id="ARBA00023002"/>
    </source>
</evidence>
<dbReference type="OrthoDB" id="3687641at2759"/>
<keyword evidence="4" id="KW-0472">Membrane</keyword>
<dbReference type="EMBL" id="QGDH01000013">
    <property type="protein sequence ID" value="RAR15260.1"/>
    <property type="molecule type" value="Genomic_DNA"/>
</dbReference>
<dbReference type="GO" id="GO:0016491">
    <property type="term" value="F:oxidoreductase activity"/>
    <property type="evidence" value="ECO:0007669"/>
    <property type="project" value="UniProtKB-KW"/>
</dbReference>
<comment type="pathway">
    <text evidence="1">Mycotoxin biosynthesis.</text>
</comment>
<reference evidence="6" key="1">
    <citation type="submission" date="2018-05" db="EMBL/GenBank/DDBJ databases">
        <title>Draft genome sequence of Stemphylium lycopersici strain CIDEFI 213.</title>
        <authorList>
            <person name="Medina R."/>
            <person name="Franco M.E.E."/>
            <person name="Lucentini C.G."/>
            <person name="Saparrat M.C.N."/>
            <person name="Balatti P.A."/>
        </authorList>
    </citation>
    <scope>NUCLEOTIDE SEQUENCE [LARGE SCALE GENOMIC DNA]</scope>
    <source>
        <strain evidence="6">CIDEFI 213</strain>
    </source>
</reference>
<evidence type="ECO:0008006" key="7">
    <source>
        <dbReference type="Google" id="ProtNLM"/>
    </source>
</evidence>
<dbReference type="Pfam" id="PF11807">
    <property type="entry name" value="UstYa"/>
    <property type="match status" value="1"/>
</dbReference>
<evidence type="ECO:0000256" key="1">
    <source>
        <dbReference type="ARBA" id="ARBA00004685"/>
    </source>
</evidence>
<comment type="similarity">
    <text evidence="3">Belongs to the ustYa family.</text>
</comment>
<evidence type="ECO:0000313" key="5">
    <source>
        <dbReference type="EMBL" id="RAR15260.1"/>
    </source>
</evidence>
<keyword evidence="2" id="KW-0560">Oxidoreductase</keyword>
<proteinExistence type="inferred from homology"/>
<keyword evidence="4" id="KW-0812">Transmembrane</keyword>
<dbReference type="InterPro" id="IPR021765">
    <property type="entry name" value="UstYa-like"/>
</dbReference>
<gene>
    <name evidence="5" type="ORF">DDE83_001294</name>
</gene>
<dbReference type="AlphaFoldDB" id="A0A364NDB3"/>